<evidence type="ECO:0000256" key="4">
    <source>
        <dbReference type="ARBA" id="ARBA00049984"/>
    </source>
</evidence>
<comment type="caution">
    <text evidence="5">The sequence shown here is derived from an EMBL/GenBank/DDBJ whole genome shotgun (WGS) entry which is preliminary data.</text>
</comment>
<reference evidence="5" key="1">
    <citation type="submission" date="2020-12" db="EMBL/GenBank/DDBJ databases">
        <title>Metabolic potential, ecology and presence of endohyphal bacteria is reflected in genomic diversity of Mucoromycotina.</title>
        <authorList>
            <person name="Muszewska A."/>
            <person name="Okrasinska A."/>
            <person name="Steczkiewicz K."/>
            <person name="Drgas O."/>
            <person name="Orlowska M."/>
            <person name="Perlinska-Lenart U."/>
            <person name="Aleksandrzak-Piekarczyk T."/>
            <person name="Szatraj K."/>
            <person name="Zielenkiewicz U."/>
            <person name="Pilsyk S."/>
            <person name="Malc E."/>
            <person name="Mieczkowski P."/>
            <person name="Kruszewska J.S."/>
            <person name="Biernat P."/>
            <person name="Pawlowska J."/>
        </authorList>
    </citation>
    <scope>NUCLEOTIDE SEQUENCE</scope>
    <source>
        <strain evidence="5">WA0000051536</strain>
    </source>
</reference>
<dbReference type="SUPFAM" id="SSF64076">
    <property type="entry name" value="MTH938-like"/>
    <property type="match status" value="1"/>
</dbReference>
<dbReference type="OrthoDB" id="20681at2759"/>
<dbReference type="EMBL" id="JAEPRA010000004">
    <property type="protein sequence ID" value="KAG2186949.1"/>
    <property type="molecule type" value="Genomic_DNA"/>
</dbReference>
<dbReference type="GO" id="GO:0032981">
    <property type="term" value="P:mitochondrial respiratory chain complex I assembly"/>
    <property type="evidence" value="ECO:0007669"/>
    <property type="project" value="InterPro"/>
</dbReference>
<protein>
    <recommendedName>
        <fullName evidence="2">NADH dehydrogenase [ubiquinone] 1 alpha subcomplex assembly factor 3</fullName>
    </recommendedName>
</protein>
<keyword evidence="6" id="KW-1185">Reference proteome</keyword>
<proteinExistence type="inferred from homology"/>
<dbReference type="InterPro" id="IPR036748">
    <property type="entry name" value="MTH938-like_sf"/>
</dbReference>
<accession>A0A8H7Q887</accession>
<evidence type="ECO:0000256" key="1">
    <source>
        <dbReference type="ARBA" id="ARBA00004173"/>
    </source>
</evidence>
<evidence type="ECO:0000313" key="5">
    <source>
        <dbReference type="EMBL" id="KAG2186949.1"/>
    </source>
</evidence>
<dbReference type="InterPro" id="IPR007523">
    <property type="entry name" value="NDUFAF3/AAMDC"/>
</dbReference>
<name>A0A8H7Q887_9FUNG</name>
<organism evidence="5 6">
    <name type="scientific">Umbelopsis vinacea</name>
    <dbReference type="NCBI Taxonomy" id="44442"/>
    <lineage>
        <taxon>Eukaryota</taxon>
        <taxon>Fungi</taxon>
        <taxon>Fungi incertae sedis</taxon>
        <taxon>Mucoromycota</taxon>
        <taxon>Mucoromycotina</taxon>
        <taxon>Umbelopsidomycetes</taxon>
        <taxon>Umbelopsidales</taxon>
        <taxon>Umbelopsidaceae</taxon>
        <taxon>Umbelopsis</taxon>
    </lineage>
</organism>
<comment type="subcellular location">
    <subcellularLocation>
        <location evidence="1">Mitochondrion</location>
    </subcellularLocation>
</comment>
<comment type="similarity">
    <text evidence="4">Belongs to the NDUFAF3 family.</text>
</comment>
<dbReference type="InterPro" id="IPR034095">
    <property type="entry name" value="NDUF3"/>
</dbReference>
<dbReference type="Gene3D" id="3.40.1230.10">
    <property type="entry name" value="MTH938-like"/>
    <property type="match status" value="1"/>
</dbReference>
<gene>
    <name evidence="5" type="ORF">INT44_003177</name>
</gene>
<dbReference type="PANTHER" id="PTHR21192">
    <property type="entry name" value="NUCLEAR PROTEIN E3-3"/>
    <property type="match status" value="1"/>
</dbReference>
<dbReference type="GO" id="GO:0005743">
    <property type="term" value="C:mitochondrial inner membrane"/>
    <property type="evidence" value="ECO:0007669"/>
    <property type="project" value="TreeGrafter"/>
</dbReference>
<dbReference type="Pfam" id="PF04430">
    <property type="entry name" value="DUF498"/>
    <property type="match status" value="1"/>
</dbReference>
<evidence type="ECO:0000313" key="6">
    <source>
        <dbReference type="Proteomes" id="UP000612746"/>
    </source>
</evidence>
<sequence>MSLISLSSRAVANGKLPLIKACARSTPALIPAFKQFHTSMAHSRKASDDDIHEKPYSTPVFNQTYPAEAPTSDTIVPVSMLDAFNNMFDRGPNVGVEIITKNGFVLSNNVRVDGPIILLNGTAFMWNVPAGAKSPFENWNEDMLKIFEVTAPKPELILFGTGKNFYPLPENLRTYLFKLGIQVDQMSTKNAASTYNVLAEEGRRIAAAMLPNTPTDAVSGKSIV</sequence>
<dbReference type="AlphaFoldDB" id="A0A8H7Q887"/>
<evidence type="ECO:0000256" key="3">
    <source>
        <dbReference type="ARBA" id="ARBA00023128"/>
    </source>
</evidence>
<keyword evidence="3" id="KW-0496">Mitochondrion</keyword>
<dbReference type="CDD" id="cd05125">
    <property type="entry name" value="Mth938_2P1-like"/>
    <property type="match status" value="1"/>
</dbReference>
<dbReference type="Proteomes" id="UP000612746">
    <property type="component" value="Unassembled WGS sequence"/>
</dbReference>
<dbReference type="PANTHER" id="PTHR21192:SF2">
    <property type="entry name" value="NADH DEHYDROGENASE [UBIQUINONE] 1 ALPHA SUBCOMPLEX ASSEMBLY FACTOR 3"/>
    <property type="match status" value="1"/>
</dbReference>
<evidence type="ECO:0000256" key="2">
    <source>
        <dbReference type="ARBA" id="ARBA00021776"/>
    </source>
</evidence>